<dbReference type="RefSeq" id="WP_114435159.1">
    <property type="nucleotide sequence ID" value="NZ_QPJI01000016.1"/>
</dbReference>
<sequence>MGFFSWKTADTNESIGNIYSVKPAPTVYMLAPNGRPPYEEPAYEGYGKFANKDAHEFLLEMNAEDLGIDFYNLSHEERRLAGIALAVGNVYVHAETGERWHIFHDYRHILDAKYFRGNFAEVVPELGDTPNNLVERGVLLRRDIKDELGIRFPLKFSFNRKAVYEDLSASEDCPYQGFFFPEEGEDE</sequence>
<accession>A0A368XAL3</accession>
<reference evidence="1 2" key="1">
    <citation type="submission" date="2018-07" db="EMBL/GenBank/DDBJ databases">
        <title>Freshwater and sediment microbial communities from various areas in North America, analyzing microbe dynamics in response to fracking.</title>
        <authorList>
            <person name="Lamendella R."/>
        </authorList>
    </citation>
    <scope>NUCLEOTIDE SEQUENCE [LARGE SCALE GENOMIC DNA]</scope>
    <source>
        <strain evidence="1 2">105B</strain>
    </source>
</reference>
<protein>
    <submittedName>
        <fullName evidence="1">Uncharacterized protein</fullName>
    </submittedName>
</protein>
<comment type="caution">
    <text evidence="1">The sequence shown here is derived from an EMBL/GenBank/DDBJ whole genome shotgun (WGS) entry which is preliminary data.</text>
</comment>
<evidence type="ECO:0000313" key="1">
    <source>
        <dbReference type="EMBL" id="RCW64048.1"/>
    </source>
</evidence>
<organism evidence="1 2">
    <name type="scientific">Marinobacter nauticus</name>
    <name type="common">Marinobacter hydrocarbonoclasticus</name>
    <name type="synonym">Marinobacter aquaeolei</name>
    <dbReference type="NCBI Taxonomy" id="2743"/>
    <lineage>
        <taxon>Bacteria</taxon>
        <taxon>Pseudomonadati</taxon>
        <taxon>Pseudomonadota</taxon>
        <taxon>Gammaproteobacteria</taxon>
        <taxon>Pseudomonadales</taxon>
        <taxon>Marinobacteraceae</taxon>
        <taxon>Marinobacter</taxon>
    </lineage>
</organism>
<name>A0A368XAL3_MARNT</name>
<gene>
    <name evidence="1" type="ORF">DET61_11689</name>
</gene>
<dbReference type="AlphaFoldDB" id="A0A368XAL3"/>
<proteinExistence type="predicted"/>
<dbReference type="Proteomes" id="UP000253647">
    <property type="component" value="Unassembled WGS sequence"/>
</dbReference>
<dbReference type="EMBL" id="QPJI01000016">
    <property type="protein sequence ID" value="RCW64048.1"/>
    <property type="molecule type" value="Genomic_DNA"/>
</dbReference>
<evidence type="ECO:0000313" key="2">
    <source>
        <dbReference type="Proteomes" id="UP000253647"/>
    </source>
</evidence>